<dbReference type="GO" id="GO:0009279">
    <property type="term" value="C:cell outer membrane"/>
    <property type="evidence" value="ECO:0007669"/>
    <property type="project" value="UniProtKB-SubCell"/>
</dbReference>
<evidence type="ECO:0000256" key="7">
    <source>
        <dbReference type="ARBA" id="ARBA00023136"/>
    </source>
</evidence>
<feature type="domain" description="TamA POTRA" evidence="12">
    <location>
        <begin position="32"/>
        <end position="105"/>
    </location>
</feature>
<reference evidence="13 14" key="1">
    <citation type="submission" date="2016-03" db="EMBL/GenBank/DDBJ databases">
        <authorList>
            <person name="Ploux O."/>
        </authorList>
    </citation>
    <scope>NUCLEOTIDE SEQUENCE [LARGE SCALE GENOMIC DNA]</scope>
    <source>
        <strain evidence="13 14">R-45371</strain>
    </source>
</reference>
<dbReference type="GO" id="GO:0009306">
    <property type="term" value="P:protein secretion"/>
    <property type="evidence" value="ECO:0007669"/>
    <property type="project" value="TreeGrafter"/>
</dbReference>
<dbReference type="Pfam" id="PF17243">
    <property type="entry name" value="POTRA_TamA_1"/>
    <property type="match status" value="1"/>
</dbReference>
<dbReference type="Gene3D" id="2.40.160.50">
    <property type="entry name" value="membrane protein fhac: a member of the omp85/tpsb transporter family"/>
    <property type="match status" value="1"/>
</dbReference>
<protein>
    <recommendedName>
        <fullName evidence="3">Translocation and assembly module subunit TamA</fullName>
    </recommendedName>
    <alternativeName>
        <fullName evidence="9">Autotransporter assembly factor TamA</fullName>
    </alternativeName>
</protein>
<dbReference type="Proteomes" id="UP000077763">
    <property type="component" value="Unassembled WGS sequence"/>
</dbReference>
<evidence type="ECO:0000256" key="10">
    <source>
        <dbReference type="ARBA" id="ARBA00093548"/>
    </source>
</evidence>
<gene>
    <name evidence="13" type="ORF">A1353_01040</name>
</gene>
<dbReference type="InterPro" id="IPR039910">
    <property type="entry name" value="D15-like"/>
</dbReference>
<dbReference type="PANTHER" id="PTHR12815:SF47">
    <property type="entry name" value="TRANSLOCATION AND ASSEMBLY MODULE SUBUNIT TAMA"/>
    <property type="match status" value="1"/>
</dbReference>
<dbReference type="GO" id="GO:0097347">
    <property type="term" value="C:TAM protein secretion complex"/>
    <property type="evidence" value="ECO:0007669"/>
    <property type="project" value="TreeGrafter"/>
</dbReference>
<evidence type="ECO:0000313" key="13">
    <source>
        <dbReference type="EMBL" id="OAI00313.1"/>
    </source>
</evidence>
<dbReference type="InterPro" id="IPR035243">
    <property type="entry name" value="TamA_POTRA_Dom_1"/>
</dbReference>
<evidence type="ECO:0000256" key="8">
    <source>
        <dbReference type="ARBA" id="ARBA00023237"/>
    </source>
</evidence>
<keyword evidence="5" id="KW-0812">Transmembrane</keyword>
<keyword evidence="6" id="KW-0732">Signal</keyword>
<dbReference type="Pfam" id="PF01103">
    <property type="entry name" value="Omp85"/>
    <property type="match status" value="1"/>
</dbReference>
<evidence type="ECO:0000256" key="6">
    <source>
        <dbReference type="ARBA" id="ARBA00022729"/>
    </source>
</evidence>
<keyword evidence="8" id="KW-0998">Cell outer membrane</keyword>
<accession>A0A177M4W5</accession>
<comment type="subcellular location">
    <subcellularLocation>
        <location evidence="1">Cell outer membrane</location>
    </subcellularLocation>
</comment>
<evidence type="ECO:0000313" key="14">
    <source>
        <dbReference type="Proteomes" id="UP000077763"/>
    </source>
</evidence>
<evidence type="ECO:0000256" key="5">
    <source>
        <dbReference type="ARBA" id="ARBA00022692"/>
    </source>
</evidence>
<dbReference type="EMBL" id="LUUH01000077">
    <property type="protein sequence ID" value="OAI00313.1"/>
    <property type="molecule type" value="Genomic_DNA"/>
</dbReference>
<keyword evidence="4" id="KW-1134">Transmembrane beta strand</keyword>
<feature type="domain" description="Bacterial surface antigen (D15)" evidence="11">
    <location>
        <begin position="354"/>
        <end position="579"/>
    </location>
</feature>
<comment type="similarity">
    <text evidence="2">Belongs to the TamA family.</text>
</comment>
<sequence>MQYLMFLLRLTLRTMLALPFLGLCAPAGFATVLITGLEGKTASNTRLMLSLEKEKCDTPEWKIRSLYAKAEQEIDQALRALGYYHASVKKSLVFKNDCWTADFDIAAGPQVFVDQVSVTINGSAKTNLEFQKLRDNLLKIAGSPLDHSQYEKMKTRIEALAMETGYLRGSFTKKKLLIDKQRNKAQIKLVFDSGPRKVFDEIVVHQDALNPAFVAKYISINSGDFYNGTQLAKTHANLLKNGYFATVDIVPDTLSAEQGVPVTIKLQAKKQHHYSFGVGFDTDIGPLLSAAYTNRRLNQQGHYLSSELNLSPVLSTADVTYNVPLANPLNDAFSLGGGFKREKTDTFDTVSSILSARLKQTLANNWKQTLYTDLDYEDFTIGPTRTKTLLLVPGGNWLKSVSNNPLRPSKGYRANIALSGSYENPLSDVSFLQTDLSLVWMQPFFWDSKFILHTELAATLVDQFDKLPPSYRFYAGGINSIRGYGYKELGPKDHLGNVIGGKFLSVVSIEYEKTVFDDWGIAAFVDSGNAFNPDSMLFKTGAGLGVRWYSPLGPVRVDFAVPLNESDSSFQIHFAAGARI</sequence>
<evidence type="ECO:0000256" key="2">
    <source>
        <dbReference type="ARBA" id="ARBA00010248"/>
    </source>
</evidence>
<organism evidence="13 14">
    <name type="scientific">Methylomonas methanica</name>
    <dbReference type="NCBI Taxonomy" id="421"/>
    <lineage>
        <taxon>Bacteria</taxon>
        <taxon>Pseudomonadati</taxon>
        <taxon>Pseudomonadota</taxon>
        <taxon>Gammaproteobacteria</taxon>
        <taxon>Methylococcales</taxon>
        <taxon>Methylococcaceae</taxon>
        <taxon>Methylomonas</taxon>
    </lineage>
</organism>
<name>A0A177M4W5_METMH</name>
<dbReference type="AlphaFoldDB" id="A0A177M4W5"/>
<evidence type="ECO:0000259" key="11">
    <source>
        <dbReference type="Pfam" id="PF01103"/>
    </source>
</evidence>
<keyword evidence="7" id="KW-0472">Membrane</keyword>
<evidence type="ECO:0000256" key="3">
    <source>
        <dbReference type="ARBA" id="ARBA00015419"/>
    </source>
</evidence>
<dbReference type="InterPro" id="IPR000184">
    <property type="entry name" value="Bac_surfAg_D15"/>
</dbReference>
<evidence type="ECO:0000256" key="4">
    <source>
        <dbReference type="ARBA" id="ARBA00022452"/>
    </source>
</evidence>
<comment type="caution">
    <text evidence="13">The sequence shown here is derived from an EMBL/GenBank/DDBJ whole genome shotgun (WGS) entry which is preliminary data.</text>
</comment>
<evidence type="ECO:0000256" key="9">
    <source>
        <dbReference type="ARBA" id="ARBA00033063"/>
    </source>
</evidence>
<evidence type="ECO:0000259" key="12">
    <source>
        <dbReference type="Pfam" id="PF17243"/>
    </source>
</evidence>
<dbReference type="PANTHER" id="PTHR12815">
    <property type="entry name" value="SORTING AND ASSEMBLY MACHINERY SAMM50 PROTEIN FAMILY MEMBER"/>
    <property type="match status" value="1"/>
</dbReference>
<comment type="subunit">
    <text evidence="10">Interacts with TamB to form the translocation and assembly module (TAM).</text>
</comment>
<evidence type="ECO:0000256" key="1">
    <source>
        <dbReference type="ARBA" id="ARBA00004442"/>
    </source>
</evidence>
<proteinExistence type="inferred from homology"/>
<dbReference type="Gene3D" id="3.10.20.310">
    <property type="entry name" value="membrane protein fhac"/>
    <property type="match status" value="3"/>
</dbReference>